<evidence type="ECO:0000259" key="8">
    <source>
        <dbReference type="Pfam" id="PF03458"/>
    </source>
</evidence>
<feature type="transmembrane region" description="Helical" evidence="7">
    <location>
        <begin position="192"/>
        <end position="215"/>
    </location>
</feature>
<keyword evidence="4 7" id="KW-0812">Transmembrane</keyword>
<sequence>MHPKGWLFFRIMIYNDPQLAHTLQVILEFLGTFAFAISGIRHAAQKHFDWFGGYVCGFAVAIGGGTIRDSMLGVRPFWMTDIMYVLCTALALLLVILSRKWIKRLSNAWFVFDTLGLALFTIAGIQKTLALGHPFWVAIIMGCITGVAGGVIRDVLLNNVPVIFHKEIYAVASVTGGIVYWALFSLGLSLPWVVVITFLTVSIIRFVAVGYHISLPTLHAEDEKK</sequence>
<gene>
    <name evidence="9" type="ORF">HMPREF9138_01868</name>
</gene>
<feature type="domain" description="Glycine transporter" evidence="8">
    <location>
        <begin position="111"/>
        <end position="183"/>
    </location>
</feature>
<dbReference type="Pfam" id="PF03458">
    <property type="entry name" value="Gly_transporter"/>
    <property type="match status" value="2"/>
</dbReference>
<dbReference type="EMBL" id="AFXP01000020">
    <property type="protein sequence ID" value="EHG15567.1"/>
    <property type="molecule type" value="Genomic_DNA"/>
</dbReference>
<name>G6AIE1_9BACT</name>
<evidence type="ECO:0000313" key="9">
    <source>
        <dbReference type="EMBL" id="EHG15567.1"/>
    </source>
</evidence>
<accession>G6AIE1</accession>
<proteinExistence type="inferred from homology"/>
<comment type="subcellular location">
    <subcellularLocation>
        <location evidence="1">Cell membrane</location>
        <topology evidence="1">Multi-pass membrane protein</topology>
    </subcellularLocation>
</comment>
<keyword evidence="3" id="KW-1003">Cell membrane</keyword>
<dbReference type="InterPro" id="IPR005115">
    <property type="entry name" value="Gly_transporter"/>
</dbReference>
<evidence type="ECO:0000313" key="10">
    <source>
        <dbReference type="Proteomes" id="UP000004597"/>
    </source>
</evidence>
<dbReference type="PANTHER" id="PTHR30506">
    <property type="entry name" value="INNER MEMBRANE PROTEIN"/>
    <property type="match status" value="1"/>
</dbReference>
<evidence type="ECO:0000256" key="6">
    <source>
        <dbReference type="ARBA" id="ARBA00023136"/>
    </source>
</evidence>
<feature type="transmembrane region" description="Helical" evidence="7">
    <location>
        <begin position="47"/>
        <end position="65"/>
    </location>
</feature>
<dbReference type="AlphaFoldDB" id="G6AIE1"/>
<dbReference type="PANTHER" id="PTHR30506:SF3">
    <property type="entry name" value="UPF0126 INNER MEMBRANE PROTEIN YADS-RELATED"/>
    <property type="match status" value="1"/>
</dbReference>
<evidence type="ECO:0000256" key="5">
    <source>
        <dbReference type="ARBA" id="ARBA00022989"/>
    </source>
</evidence>
<evidence type="ECO:0000256" key="3">
    <source>
        <dbReference type="ARBA" id="ARBA00022475"/>
    </source>
</evidence>
<evidence type="ECO:0000256" key="2">
    <source>
        <dbReference type="ARBA" id="ARBA00008193"/>
    </source>
</evidence>
<feature type="transmembrane region" description="Helical" evidence="7">
    <location>
        <begin position="20"/>
        <end position="40"/>
    </location>
</feature>
<reference evidence="9 10" key="1">
    <citation type="submission" date="2011-10" db="EMBL/GenBank/DDBJ databases">
        <title>The Genome Sequence of Prevotella histicola F0411.</title>
        <authorList>
            <consortium name="The Broad Institute Genome Sequencing Platform"/>
            <person name="Earl A."/>
            <person name="Ward D."/>
            <person name="Feldgarden M."/>
            <person name="Gevers D."/>
            <person name="Izard J."/>
            <person name="Ganesan A."/>
            <person name="Blanton J.M."/>
            <person name="Baranova O.V."/>
            <person name="Tanner A.C."/>
            <person name="Mathney J.M.J."/>
            <person name="Dewhirst F.E."/>
            <person name="Young S.K."/>
            <person name="Zeng Q."/>
            <person name="Gargeya S."/>
            <person name="Fitzgerald M."/>
            <person name="Haas B."/>
            <person name="Abouelleil A."/>
            <person name="Alvarado L."/>
            <person name="Arachchi H.M."/>
            <person name="Berlin A."/>
            <person name="Brown A."/>
            <person name="Chapman S.B."/>
            <person name="Chen Z."/>
            <person name="Dunbar C."/>
            <person name="Freedman E."/>
            <person name="Gearin G."/>
            <person name="Gellesch M."/>
            <person name="Goldberg J."/>
            <person name="Griggs A."/>
            <person name="Gujja S."/>
            <person name="Heiman D."/>
            <person name="Howarth C."/>
            <person name="Larson L."/>
            <person name="Lui A."/>
            <person name="MacDonald P.J.P."/>
            <person name="Montmayeur A."/>
            <person name="Murphy C."/>
            <person name="Neiman D."/>
            <person name="Pearson M."/>
            <person name="Priest M."/>
            <person name="Roberts A."/>
            <person name="Saif S."/>
            <person name="Shea T."/>
            <person name="Shenoy N."/>
            <person name="Sisk P."/>
            <person name="Stolte C."/>
            <person name="Sykes S."/>
            <person name="Wortman J."/>
            <person name="Nusbaum C."/>
            <person name="Birren B."/>
        </authorList>
    </citation>
    <scope>NUCLEOTIDE SEQUENCE [LARGE SCALE GENOMIC DNA]</scope>
    <source>
        <strain evidence="9 10">F0411</strain>
    </source>
</reference>
<feature type="transmembrane region" description="Helical" evidence="7">
    <location>
        <begin position="168"/>
        <end position="186"/>
    </location>
</feature>
<feature type="transmembrane region" description="Helical" evidence="7">
    <location>
        <begin position="135"/>
        <end position="156"/>
    </location>
</feature>
<dbReference type="PATRIC" id="fig|857291.3.peg.1864"/>
<dbReference type="GO" id="GO:0005886">
    <property type="term" value="C:plasma membrane"/>
    <property type="evidence" value="ECO:0007669"/>
    <property type="project" value="UniProtKB-SubCell"/>
</dbReference>
<comment type="caution">
    <text evidence="9">The sequence shown here is derived from an EMBL/GenBank/DDBJ whole genome shotgun (WGS) entry which is preliminary data.</text>
</comment>
<protein>
    <recommendedName>
        <fullName evidence="8">Glycine transporter domain-containing protein</fullName>
    </recommendedName>
</protein>
<feature type="domain" description="Glycine transporter" evidence="8">
    <location>
        <begin position="26"/>
        <end position="97"/>
    </location>
</feature>
<feature type="transmembrane region" description="Helical" evidence="7">
    <location>
        <begin position="77"/>
        <end position="97"/>
    </location>
</feature>
<dbReference type="HOGENOM" id="CLU_064906_3_1_10"/>
<keyword evidence="5 7" id="KW-1133">Transmembrane helix</keyword>
<keyword evidence="10" id="KW-1185">Reference proteome</keyword>
<dbReference type="STRING" id="857291.HMPREF9138_01868"/>
<dbReference type="Proteomes" id="UP000004597">
    <property type="component" value="Unassembled WGS sequence"/>
</dbReference>
<feature type="transmembrane region" description="Helical" evidence="7">
    <location>
        <begin position="109"/>
        <end position="129"/>
    </location>
</feature>
<evidence type="ECO:0000256" key="1">
    <source>
        <dbReference type="ARBA" id="ARBA00004651"/>
    </source>
</evidence>
<evidence type="ECO:0000256" key="4">
    <source>
        <dbReference type="ARBA" id="ARBA00022692"/>
    </source>
</evidence>
<keyword evidence="6 7" id="KW-0472">Membrane</keyword>
<comment type="similarity">
    <text evidence="2">Belongs to the UPF0126 family.</text>
</comment>
<evidence type="ECO:0000256" key="7">
    <source>
        <dbReference type="SAM" id="Phobius"/>
    </source>
</evidence>
<organism evidence="9 10">
    <name type="scientific">Prevotella histicola F0411</name>
    <dbReference type="NCBI Taxonomy" id="857291"/>
    <lineage>
        <taxon>Bacteria</taxon>
        <taxon>Pseudomonadati</taxon>
        <taxon>Bacteroidota</taxon>
        <taxon>Bacteroidia</taxon>
        <taxon>Bacteroidales</taxon>
        <taxon>Prevotellaceae</taxon>
        <taxon>Prevotella</taxon>
    </lineage>
</organism>